<proteinExistence type="predicted"/>
<dbReference type="EMBL" id="FN649741">
    <property type="protein sequence ID" value="CBJ27895.1"/>
    <property type="molecule type" value="Genomic_DNA"/>
</dbReference>
<sequence>MAPHSLAALLLVASVFVCQVVVTLGFIAPKASVAVGSSAGEGFLGETLQQKGLRRGQGCMVSSRPDSRGGDGATMRLGLSGKKTTPNLKASPPLKVALLVEPTPFTHISGYSNRFREMLKFLSKAGDEVEILTTDDKDDRPESHLNFPITTTAGFRFILYNQACATLNVVVYACFVLISRNQQRGNCSIESSL</sequence>
<dbReference type="InParanoid" id="D7G820"/>
<protein>
    <submittedName>
        <fullName evidence="2">UDP-sulfoquinovose: diacylglycerol alpha-sulfoquinovosyltransferase SQD2, N-terminal, family GT4</fullName>
    </submittedName>
</protein>
<reference evidence="2 3" key="1">
    <citation type="journal article" date="2010" name="Nature">
        <title>The Ectocarpus genome and the independent evolution of multicellularity in brown algae.</title>
        <authorList>
            <person name="Cock J.M."/>
            <person name="Sterck L."/>
            <person name="Rouze P."/>
            <person name="Scornet D."/>
            <person name="Allen A.E."/>
            <person name="Amoutzias G."/>
            <person name="Anthouard V."/>
            <person name="Artiguenave F."/>
            <person name="Aury J.M."/>
            <person name="Badger J.H."/>
            <person name="Beszteri B."/>
            <person name="Billiau K."/>
            <person name="Bonnet E."/>
            <person name="Bothwell J.H."/>
            <person name="Bowler C."/>
            <person name="Boyen C."/>
            <person name="Brownlee C."/>
            <person name="Carrano C.J."/>
            <person name="Charrier B."/>
            <person name="Cho G.Y."/>
            <person name="Coelho S.M."/>
            <person name="Collen J."/>
            <person name="Corre E."/>
            <person name="Da Silva C."/>
            <person name="Delage L."/>
            <person name="Delaroque N."/>
            <person name="Dittami S.M."/>
            <person name="Doulbeau S."/>
            <person name="Elias M."/>
            <person name="Farnham G."/>
            <person name="Gachon C.M."/>
            <person name="Gschloessl B."/>
            <person name="Heesch S."/>
            <person name="Jabbari K."/>
            <person name="Jubin C."/>
            <person name="Kawai H."/>
            <person name="Kimura K."/>
            <person name="Kloareg B."/>
            <person name="Kupper F.C."/>
            <person name="Lang D."/>
            <person name="Le Bail A."/>
            <person name="Leblanc C."/>
            <person name="Lerouge P."/>
            <person name="Lohr M."/>
            <person name="Lopez P.J."/>
            <person name="Martens C."/>
            <person name="Maumus F."/>
            <person name="Michel G."/>
            <person name="Miranda-Saavedra D."/>
            <person name="Morales J."/>
            <person name="Moreau H."/>
            <person name="Motomura T."/>
            <person name="Nagasato C."/>
            <person name="Napoli C.A."/>
            <person name="Nelson D.R."/>
            <person name="Nyvall-Collen P."/>
            <person name="Peters A.F."/>
            <person name="Pommier C."/>
            <person name="Potin P."/>
            <person name="Poulain J."/>
            <person name="Quesneville H."/>
            <person name="Read B."/>
            <person name="Rensing S.A."/>
            <person name="Ritter A."/>
            <person name="Rousvoal S."/>
            <person name="Samanta M."/>
            <person name="Samson G."/>
            <person name="Schroeder D.C."/>
            <person name="Segurens B."/>
            <person name="Strittmatter M."/>
            <person name="Tonon T."/>
            <person name="Tregear J.W."/>
            <person name="Valentin K."/>
            <person name="von Dassow P."/>
            <person name="Yamagishi T."/>
            <person name="Van de Peer Y."/>
            <person name="Wincker P."/>
        </authorList>
    </citation>
    <scope>NUCLEOTIDE SEQUENCE [LARGE SCALE GENOMIC DNA]</scope>
    <source>
        <strain evidence="3">Ec32 / CCAP1310/4</strain>
    </source>
</reference>
<dbReference type="EMBL" id="FN649096">
    <property type="protein sequence ID" value="CBJ27895.1"/>
    <property type="molecule type" value="Genomic_DNA"/>
</dbReference>
<evidence type="ECO:0000313" key="2">
    <source>
        <dbReference type="EMBL" id="CBJ27895.1"/>
    </source>
</evidence>
<organism evidence="2 3">
    <name type="scientific">Ectocarpus siliculosus</name>
    <name type="common">Brown alga</name>
    <name type="synonym">Conferva siliculosa</name>
    <dbReference type="NCBI Taxonomy" id="2880"/>
    <lineage>
        <taxon>Eukaryota</taxon>
        <taxon>Sar</taxon>
        <taxon>Stramenopiles</taxon>
        <taxon>Ochrophyta</taxon>
        <taxon>PX clade</taxon>
        <taxon>Phaeophyceae</taxon>
        <taxon>Ectocarpales</taxon>
        <taxon>Ectocarpaceae</taxon>
        <taxon>Ectocarpus</taxon>
    </lineage>
</organism>
<feature type="signal peptide" evidence="1">
    <location>
        <begin position="1"/>
        <end position="25"/>
    </location>
</feature>
<keyword evidence="1" id="KW-0732">Signal</keyword>
<dbReference type="OrthoDB" id="1719278at2759"/>
<dbReference type="Proteomes" id="UP000002630">
    <property type="component" value="Linkage Group LG16"/>
</dbReference>
<accession>D7G820</accession>
<feature type="chain" id="PRO_5003096142" evidence="1">
    <location>
        <begin position="26"/>
        <end position="193"/>
    </location>
</feature>
<keyword evidence="3" id="KW-1185">Reference proteome</keyword>
<name>D7G820_ECTSI</name>
<evidence type="ECO:0000256" key="1">
    <source>
        <dbReference type="SAM" id="SignalP"/>
    </source>
</evidence>
<dbReference type="GO" id="GO:0016740">
    <property type="term" value="F:transferase activity"/>
    <property type="evidence" value="ECO:0007669"/>
    <property type="project" value="UniProtKB-KW"/>
</dbReference>
<gene>
    <name evidence="2" type="ORF">Esi_0086_0097</name>
</gene>
<evidence type="ECO:0000313" key="3">
    <source>
        <dbReference type="Proteomes" id="UP000002630"/>
    </source>
</evidence>
<dbReference type="STRING" id="2880.D7G820"/>
<dbReference type="AlphaFoldDB" id="D7G820"/>